<name>A0A814GCJ7_9BILA</name>
<feature type="region of interest" description="Disordered" evidence="5">
    <location>
        <begin position="725"/>
        <end position="751"/>
    </location>
</feature>
<evidence type="ECO:0000313" key="7">
    <source>
        <dbReference type="EMBL" id="CAF0993098.1"/>
    </source>
</evidence>
<evidence type="ECO:0000256" key="3">
    <source>
        <dbReference type="PROSITE-ProRule" id="PRU00339"/>
    </source>
</evidence>
<feature type="repeat" description="TPR" evidence="3">
    <location>
        <begin position="1111"/>
        <end position="1144"/>
    </location>
</feature>
<evidence type="ECO:0000256" key="5">
    <source>
        <dbReference type="SAM" id="MobiDB-lite"/>
    </source>
</evidence>
<keyword evidence="2 3" id="KW-0802">TPR repeat</keyword>
<keyword evidence="4" id="KW-0175">Coiled coil</keyword>
<evidence type="ECO:0000259" key="6">
    <source>
        <dbReference type="Pfam" id="PF13676"/>
    </source>
</evidence>
<dbReference type="PROSITE" id="PS50293">
    <property type="entry name" value="TPR_REGION"/>
    <property type="match status" value="1"/>
</dbReference>
<feature type="domain" description="TIR" evidence="6">
    <location>
        <begin position="601"/>
        <end position="687"/>
    </location>
</feature>
<dbReference type="SUPFAM" id="SSF52200">
    <property type="entry name" value="Toll/Interleukin receptor TIR domain"/>
    <property type="match status" value="1"/>
</dbReference>
<dbReference type="GO" id="GO:0007165">
    <property type="term" value="P:signal transduction"/>
    <property type="evidence" value="ECO:0007669"/>
    <property type="project" value="InterPro"/>
</dbReference>
<feature type="compositionally biased region" description="Low complexity" evidence="5">
    <location>
        <begin position="727"/>
        <end position="745"/>
    </location>
</feature>
<dbReference type="SMART" id="SM00028">
    <property type="entry name" value="TPR"/>
    <property type="match status" value="6"/>
</dbReference>
<dbReference type="Pfam" id="PF13424">
    <property type="entry name" value="TPR_12"/>
    <property type="match status" value="2"/>
</dbReference>
<evidence type="ECO:0000313" key="8">
    <source>
        <dbReference type="Proteomes" id="UP000663870"/>
    </source>
</evidence>
<dbReference type="SUPFAM" id="SSF48371">
    <property type="entry name" value="ARM repeat"/>
    <property type="match status" value="1"/>
</dbReference>
<accession>A0A814GCJ7</accession>
<keyword evidence="1" id="KW-0677">Repeat</keyword>
<dbReference type="Pfam" id="PF13374">
    <property type="entry name" value="TPR_10"/>
    <property type="match status" value="1"/>
</dbReference>
<dbReference type="Gene3D" id="3.40.50.10140">
    <property type="entry name" value="Toll/interleukin-1 receptor homology (TIR) domain"/>
    <property type="match status" value="1"/>
</dbReference>
<proteinExistence type="predicted"/>
<evidence type="ECO:0000256" key="2">
    <source>
        <dbReference type="ARBA" id="ARBA00022803"/>
    </source>
</evidence>
<organism evidence="7 8">
    <name type="scientific">Rotaria sordida</name>
    <dbReference type="NCBI Taxonomy" id="392033"/>
    <lineage>
        <taxon>Eukaryota</taxon>
        <taxon>Metazoa</taxon>
        <taxon>Spiralia</taxon>
        <taxon>Gnathifera</taxon>
        <taxon>Rotifera</taxon>
        <taxon>Eurotatoria</taxon>
        <taxon>Bdelloidea</taxon>
        <taxon>Philodinida</taxon>
        <taxon>Philodinidae</taxon>
        <taxon>Rotaria</taxon>
    </lineage>
</organism>
<keyword evidence="8" id="KW-1185">Reference proteome</keyword>
<gene>
    <name evidence="7" type="ORF">JXQ802_LOCUS13775</name>
</gene>
<dbReference type="Proteomes" id="UP000663870">
    <property type="component" value="Unassembled WGS sequence"/>
</dbReference>
<feature type="repeat" description="TPR" evidence="3">
    <location>
        <begin position="1153"/>
        <end position="1186"/>
    </location>
</feature>
<dbReference type="Gene3D" id="1.25.40.10">
    <property type="entry name" value="Tetratricopeptide repeat domain"/>
    <property type="match status" value="2"/>
</dbReference>
<dbReference type="InterPro" id="IPR011990">
    <property type="entry name" value="TPR-like_helical_dom_sf"/>
</dbReference>
<reference evidence="7" key="1">
    <citation type="submission" date="2021-02" db="EMBL/GenBank/DDBJ databases">
        <authorList>
            <person name="Nowell W R."/>
        </authorList>
    </citation>
    <scope>NUCLEOTIDE SEQUENCE</scope>
</reference>
<feature type="repeat" description="TPR" evidence="3">
    <location>
        <begin position="1069"/>
        <end position="1102"/>
    </location>
</feature>
<dbReference type="InterPro" id="IPR019734">
    <property type="entry name" value="TPR_rpt"/>
</dbReference>
<dbReference type="InterPro" id="IPR000157">
    <property type="entry name" value="TIR_dom"/>
</dbReference>
<dbReference type="PROSITE" id="PS50005">
    <property type="entry name" value="TPR"/>
    <property type="match status" value="4"/>
</dbReference>
<feature type="coiled-coil region" evidence="4">
    <location>
        <begin position="1243"/>
        <end position="1270"/>
    </location>
</feature>
<feature type="repeat" description="TPR" evidence="3">
    <location>
        <begin position="1195"/>
        <end position="1228"/>
    </location>
</feature>
<dbReference type="PANTHER" id="PTHR45641">
    <property type="entry name" value="TETRATRICOPEPTIDE REPEAT PROTEIN (AFU_ORTHOLOGUE AFUA_6G03870)"/>
    <property type="match status" value="1"/>
</dbReference>
<sequence>MDLILKRPLAIIHQLQRQHSFLTIENVKEILDETVLFLNTTNNRANGLHELATICHELASVHMLIPFDNIEIIKHEFFIILGRTFEMLLSKARLISMTKADEQYFYDLSYFIVNLCLHKNIAASNFFIANNEKWNPNNEEKYDPVSYQKIFFTKSFFQKFIKIITHDLIINDYQPFHVKYKVTHSLLRLCVELNEIDHSLLIDPIIQCLNSNFYLNTFKAIDLRQAIFNPKQLFFICECPEFIIQRCLKQQDQLSNLLCLPMLEYSRDILRQHLPVSLEGEDLENIVCIRGAKIQAISLHIKLLNHFALTPATRRYFIIGKNKKIIDQMVIVLSQPSLIKSVTHNHQLFHADVGMVSYAITLLYNLIFEKKIFFRLKENETILAACSQLQKANDQTIKFGSYTLSAILKQKDIDEINNPSKTAQTYLFYIENMIDEPSRIYHGVKLNGVLTNLEIIVQNDQIKEEIANDDQGIQLIAKCAYGKDFDDDIRHPALRIILSVSFAGDVAIEKIKNIDPLLDYVHDEFISNNAKQRWTANAIQWKIDEEKKFIKNQEENKEKDQEIIEYIKPSVKFDESKALYQYIRGDHRFDLSDFQIEDTHVMISYCLDDKEICDQIFDKLKTVKHYQLWMNKQYLHSANPEVVASAMEKADIVIMCFSNKYRESSVCRLEGEYAHKRKRPFIPSYARNQANMMQVLQAGKRKSVVKILYMPTVSAKRVMAQKNTKFSTTPSKKTNTVSKSTTTKPSPKPTNIQIQSTTNNILLEQSHFQVSEKFIIFWLESNLNNLNEKLISQIRSIVNTIKFFTDIDQCVKTLIEIKDVKIFLIVSNSLAQQIVPVAQQFIQVDSIYIFSNHKSINEQWSKAYIKIKGNFNQIEALCNVLKERVHQLNNDFIPISIVPESSIDNLNSVDPLFMYFQLFKENILTIEYDYEMEQQQLVDYCRPRYQETEKDTKIFDQFKVEYRQKSPIWCHLSAIKSEDEILFSMSTIFRIGEIKQIENWLWEVNLILTGDKDPLLTRLTDHMRLSLGDGNGWRRLGQLMIKMGEFKKAEEIYNTLLKRISCDDKTECAFLHNQLGYVSKQQGDLPEALSHYTHSLEISQSSMSSNDPRLSSTYSNIGGILKKQGELDRALKYYEHALKIDLAMPEPNPLEIAIDYNNIGSVFDDQKKYPEALKNYKEALEIKRDYLPPHHPSLATTYSNIGLVYRNMDDSSTALLYYQQALEIQNKSLLSNHPSLIVTHGNMAGALESLKQYNEAIEHAQRAVDIAKHAFGPNHAEWQKREKYLEELQRKR</sequence>
<evidence type="ECO:0000256" key="1">
    <source>
        <dbReference type="ARBA" id="ARBA00022737"/>
    </source>
</evidence>
<comment type="caution">
    <text evidence="7">The sequence shown here is derived from an EMBL/GenBank/DDBJ whole genome shotgun (WGS) entry which is preliminary data.</text>
</comment>
<evidence type="ECO:0000256" key="4">
    <source>
        <dbReference type="SAM" id="Coils"/>
    </source>
</evidence>
<dbReference type="SUPFAM" id="SSF48452">
    <property type="entry name" value="TPR-like"/>
    <property type="match status" value="1"/>
</dbReference>
<dbReference type="InterPro" id="IPR016024">
    <property type="entry name" value="ARM-type_fold"/>
</dbReference>
<protein>
    <recommendedName>
        <fullName evidence="6">TIR domain-containing protein</fullName>
    </recommendedName>
</protein>
<dbReference type="PANTHER" id="PTHR45641:SF1">
    <property type="entry name" value="AAA+ ATPASE DOMAIN-CONTAINING PROTEIN"/>
    <property type="match status" value="1"/>
</dbReference>
<dbReference type="EMBL" id="CAJNOL010000301">
    <property type="protein sequence ID" value="CAF0993098.1"/>
    <property type="molecule type" value="Genomic_DNA"/>
</dbReference>
<dbReference type="Pfam" id="PF13676">
    <property type="entry name" value="TIR_2"/>
    <property type="match status" value="1"/>
</dbReference>
<dbReference type="InterPro" id="IPR035897">
    <property type="entry name" value="Toll_tir_struct_dom_sf"/>
</dbReference>